<evidence type="ECO:0000256" key="4">
    <source>
        <dbReference type="ARBA" id="ARBA00023136"/>
    </source>
</evidence>
<name>A0AAD7CL66_9AGAR</name>
<dbReference type="Pfam" id="PF13520">
    <property type="entry name" value="AA_permease_2"/>
    <property type="match status" value="2"/>
</dbReference>
<organism evidence="6 7">
    <name type="scientific">Roridomyces roridus</name>
    <dbReference type="NCBI Taxonomy" id="1738132"/>
    <lineage>
        <taxon>Eukaryota</taxon>
        <taxon>Fungi</taxon>
        <taxon>Dikarya</taxon>
        <taxon>Basidiomycota</taxon>
        <taxon>Agaricomycotina</taxon>
        <taxon>Agaricomycetes</taxon>
        <taxon>Agaricomycetidae</taxon>
        <taxon>Agaricales</taxon>
        <taxon>Marasmiineae</taxon>
        <taxon>Mycenaceae</taxon>
        <taxon>Roridomyces</taxon>
    </lineage>
</organism>
<keyword evidence="4 5" id="KW-0472">Membrane</keyword>
<gene>
    <name evidence="6" type="ORF">FB45DRAFT_974659</name>
</gene>
<evidence type="ECO:0000256" key="5">
    <source>
        <dbReference type="SAM" id="Phobius"/>
    </source>
</evidence>
<dbReference type="GO" id="GO:0015171">
    <property type="term" value="F:amino acid transmembrane transporter activity"/>
    <property type="evidence" value="ECO:0007669"/>
    <property type="project" value="TreeGrafter"/>
</dbReference>
<evidence type="ECO:0000313" key="6">
    <source>
        <dbReference type="EMBL" id="KAJ7651369.1"/>
    </source>
</evidence>
<feature type="transmembrane region" description="Helical" evidence="5">
    <location>
        <begin position="397"/>
        <end position="414"/>
    </location>
</feature>
<protein>
    <submittedName>
        <fullName evidence="6">AAAP amino acid permease</fullName>
    </submittedName>
</protein>
<feature type="transmembrane region" description="Helical" evidence="5">
    <location>
        <begin position="299"/>
        <end position="326"/>
    </location>
</feature>
<keyword evidence="2 5" id="KW-0812">Transmembrane</keyword>
<accession>A0AAD7CL66</accession>
<comment type="subcellular location">
    <subcellularLocation>
        <location evidence="1">Membrane</location>
        <topology evidence="1">Multi-pass membrane protein</topology>
    </subcellularLocation>
</comment>
<feature type="transmembrane region" description="Helical" evidence="5">
    <location>
        <begin position="126"/>
        <end position="153"/>
    </location>
</feature>
<proteinExistence type="predicted"/>
<sequence>MSGTDAGRPVLHNFNAFEFAGWGSFSQLTLTPGELSTGDAQVRCIRDARVLGQWTGTALPGNAVLGSVFYALPAVVSVCGVYSPIALFVATLIPFIWRPIMEELVSALPIRGAPYSYILNVSRKPLALFGAALLLLDFAATSVVSASTASAYIPGELCERLPFPLFVSAALILLLFALVSLTGLRESARIALGVLSFHHLFDGICLGMLGLTGIECAPSYTARIQPGRFPLVLRNLHLPAIVLNTLMITLVLALSAGRWLRTWIVVDAAVVLCGGVLTGILSACELIEQLAHDRVLPRIFLFVMPLSGAPYLSILAFTLFCAAVYTSAGANLAVLSKMFSLVWLTVMGLFPLALLLLRFNRPRLPRERSTGLGMVLIALAVTPIVFAGNVAIDPSTAGYFAAYLLSVLLLFLGATPRNQVRFLRTLYWAHDQYHPGFQRWRVKALVEGIKKVKRQPVCILAKTDEISYLLRMLLYVRENEETSCVKLVHFNYSGDEENAEIPSELEANAKILGEAFPEITIDLIIVQDTPFSPPNVAALANRLNIPTALMFMGCPGAEFPYPVADFEARIVSL</sequence>
<feature type="transmembrane region" description="Helical" evidence="5">
    <location>
        <begin position="338"/>
        <end position="359"/>
    </location>
</feature>
<feature type="transmembrane region" description="Helical" evidence="5">
    <location>
        <begin position="68"/>
        <end position="97"/>
    </location>
</feature>
<feature type="transmembrane region" description="Helical" evidence="5">
    <location>
        <begin position="263"/>
        <end position="287"/>
    </location>
</feature>
<dbReference type="Gene3D" id="1.20.1740.10">
    <property type="entry name" value="Amino acid/polyamine transporter I"/>
    <property type="match status" value="2"/>
</dbReference>
<dbReference type="EMBL" id="JARKIF010000001">
    <property type="protein sequence ID" value="KAJ7651369.1"/>
    <property type="molecule type" value="Genomic_DNA"/>
</dbReference>
<dbReference type="AlphaFoldDB" id="A0AAD7CL66"/>
<dbReference type="InterPro" id="IPR002293">
    <property type="entry name" value="AA/rel_permease1"/>
</dbReference>
<feature type="transmembrane region" description="Helical" evidence="5">
    <location>
        <begin position="371"/>
        <end position="391"/>
    </location>
</feature>
<comment type="caution">
    <text evidence="6">The sequence shown here is derived from an EMBL/GenBank/DDBJ whole genome shotgun (WGS) entry which is preliminary data.</text>
</comment>
<evidence type="ECO:0000256" key="1">
    <source>
        <dbReference type="ARBA" id="ARBA00004141"/>
    </source>
</evidence>
<dbReference type="PANTHER" id="PTHR43243:SF20">
    <property type="entry name" value="CATIONIC AMINO ACID TRANSPORTER 3"/>
    <property type="match status" value="1"/>
</dbReference>
<dbReference type="Proteomes" id="UP001221142">
    <property type="component" value="Unassembled WGS sequence"/>
</dbReference>
<evidence type="ECO:0000313" key="7">
    <source>
        <dbReference type="Proteomes" id="UP001221142"/>
    </source>
</evidence>
<keyword evidence="3 5" id="KW-1133">Transmembrane helix</keyword>
<reference evidence="6" key="1">
    <citation type="submission" date="2023-03" db="EMBL/GenBank/DDBJ databases">
        <title>Massive genome expansion in bonnet fungi (Mycena s.s.) driven by repeated elements and novel gene families across ecological guilds.</title>
        <authorList>
            <consortium name="Lawrence Berkeley National Laboratory"/>
            <person name="Harder C.B."/>
            <person name="Miyauchi S."/>
            <person name="Viragh M."/>
            <person name="Kuo A."/>
            <person name="Thoen E."/>
            <person name="Andreopoulos B."/>
            <person name="Lu D."/>
            <person name="Skrede I."/>
            <person name="Drula E."/>
            <person name="Henrissat B."/>
            <person name="Morin E."/>
            <person name="Kohler A."/>
            <person name="Barry K."/>
            <person name="LaButti K."/>
            <person name="Morin E."/>
            <person name="Salamov A."/>
            <person name="Lipzen A."/>
            <person name="Mereny Z."/>
            <person name="Hegedus B."/>
            <person name="Baldrian P."/>
            <person name="Stursova M."/>
            <person name="Weitz H."/>
            <person name="Taylor A."/>
            <person name="Grigoriev I.V."/>
            <person name="Nagy L.G."/>
            <person name="Martin F."/>
            <person name="Kauserud H."/>
        </authorList>
    </citation>
    <scope>NUCLEOTIDE SEQUENCE</scope>
    <source>
        <strain evidence="6">9284</strain>
    </source>
</reference>
<evidence type="ECO:0000256" key="3">
    <source>
        <dbReference type="ARBA" id="ARBA00022989"/>
    </source>
</evidence>
<feature type="transmembrane region" description="Helical" evidence="5">
    <location>
        <begin position="165"/>
        <end position="184"/>
    </location>
</feature>
<keyword evidence="7" id="KW-1185">Reference proteome</keyword>
<feature type="transmembrane region" description="Helical" evidence="5">
    <location>
        <begin position="236"/>
        <end position="257"/>
    </location>
</feature>
<dbReference type="PANTHER" id="PTHR43243">
    <property type="entry name" value="INNER MEMBRANE TRANSPORTER YGJI-RELATED"/>
    <property type="match status" value="1"/>
</dbReference>
<evidence type="ECO:0000256" key="2">
    <source>
        <dbReference type="ARBA" id="ARBA00022692"/>
    </source>
</evidence>
<dbReference type="GO" id="GO:0005886">
    <property type="term" value="C:plasma membrane"/>
    <property type="evidence" value="ECO:0007669"/>
    <property type="project" value="TreeGrafter"/>
</dbReference>